<dbReference type="Pfam" id="PF00903">
    <property type="entry name" value="Glyoxalase"/>
    <property type="match status" value="1"/>
</dbReference>
<proteinExistence type="predicted"/>
<evidence type="ECO:0000259" key="1">
    <source>
        <dbReference type="PROSITE" id="PS51819"/>
    </source>
</evidence>
<dbReference type="Proteomes" id="UP001595526">
    <property type="component" value="Unassembled WGS sequence"/>
</dbReference>
<dbReference type="Gene3D" id="3.10.180.10">
    <property type="entry name" value="2,3-Dihydroxybiphenyl 1,2-Dioxygenase, domain 1"/>
    <property type="match status" value="1"/>
</dbReference>
<dbReference type="SUPFAM" id="SSF54593">
    <property type="entry name" value="Glyoxalase/Bleomycin resistance protein/Dihydroxybiphenyl dioxygenase"/>
    <property type="match status" value="1"/>
</dbReference>
<sequence>MKTTFGRVIILVEDYDAAFDFYHSNFFCEKLFDAEVSSNKRFMHIRFSADDNVGIWFLQAEGKDQKALLGKQTGGQPTVVIYTDDCRKLYEHIKANGVEIIEPIASSDGSTYFHCADLYGNRITVVELGMTGK</sequence>
<dbReference type="InterPro" id="IPR029068">
    <property type="entry name" value="Glyas_Bleomycin-R_OHBP_Dase"/>
</dbReference>
<organism evidence="2 3">
    <name type="scientific">Parapedobacter deserti</name>
    <dbReference type="NCBI Taxonomy" id="1912957"/>
    <lineage>
        <taxon>Bacteria</taxon>
        <taxon>Pseudomonadati</taxon>
        <taxon>Bacteroidota</taxon>
        <taxon>Sphingobacteriia</taxon>
        <taxon>Sphingobacteriales</taxon>
        <taxon>Sphingobacteriaceae</taxon>
        <taxon>Parapedobacter</taxon>
    </lineage>
</organism>
<comment type="caution">
    <text evidence="2">The sequence shown here is derived from an EMBL/GenBank/DDBJ whole genome shotgun (WGS) entry which is preliminary data.</text>
</comment>
<dbReference type="EMBL" id="JBHRTA010000030">
    <property type="protein sequence ID" value="MFC3197924.1"/>
    <property type="molecule type" value="Genomic_DNA"/>
</dbReference>
<dbReference type="InterPro" id="IPR037523">
    <property type="entry name" value="VOC_core"/>
</dbReference>
<keyword evidence="3" id="KW-1185">Reference proteome</keyword>
<dbReference type="PROSITE" id="PS51819">
    <property type="entry name" value="VOC"/>
    <property type="match status" value="1"/>
</dbReference>
<evidence type="ECO:0000313" key="2">
    <source>
        <dbReference type="EMBL" id="MFC3197924.1"/>
    </source>
</evidence>
<reference evidence="3" key="1">
    <citation type="journal article" date="2019" name="Int. J. Syst. Evol. Microbiol.">
        <title>The Global Catalogue of Microorganisms (GCM) 10K type strain sequencing project: providing services to taxonomists for standard genome sequencing and annotation.</title>
        <authorList>
            <consortium name="The Broad Institute Genomics Platform"/>
            <consortium name="The Broad Institute Genome Sequencing Center for Infectious Disease"/>
            <person name="Wu L."/>
            <person name="Ma J."/>
        </authorList>
    </citation>
    <scope>NUCLEOTIDE SEQUENCE [LARGE SCALE GENOMIC DNA]</scope>
    <source>
        <strain evidence="3">KCTC 52416</strain>
    </source>
</reference>
<gene>
    <name evidence="2" type="ORF">ACFOET_09895</name>
</gene>
<dbReference type="RefSeq" id="WP_379022078.1">
    <property type="nucleotide sequence ID" value="NZ_JBHRTA010000030.1"/>
</dbReference>
<dbReference type="PANTHER" id="PTHR36437">
    <property type="entry name" value="GLYOXALASE/BLEOMYCIN RESISTANCE PROTEIN/DIOXYGENASE"/>
    <property type="match status" value="1"/>
</dbReference>
<evidence type="ECO:0000313" key="3">
    <source>
        <dbReference type="Proteomes" id="UP001595526"/>
    </source>
</evidence>
<protein>
    <submittedName>
        <fullName evidence="2">VOC family protein</fullName>
    </submittedName>
</protein>
<accession>A0ABV7JM53</accession>
<dbReference type="InterPro" id="IPR004360">
    <property type="entry name" value="Glyas_Fos-R_dOase_dom"/>
</dbReference>
<feature type="domain" description="VOC" evidence="1">
    <location>
        <begin position="4"/>
        <end position="128"/>
    </location>
</feature>
<dbReference type="PANTHER" id="PTHR36437:SF2">
    <property type="entry name" value="GLYOXALASE_BLEOMYCIN RESISTANCE PROTEIN_DIOXYGENASE"/>
    <property type="match status" value="1"/>
</dbReference>
<name>A0ABV7JM53_9SPHI</name>